<reference evidence="6 7" key="1">
    <citation type="submission" date="2018-08" db="EMBL/GenBank/DDBJ databases">
        <title>A genome reference for cultivated species of the human gut microbiota.</title>
        <authorList>
            <person name="Zou Y."/>
            <person name="Xue W."/>
            <person name="Luo G."/>
        </authorList>
    </citation>
    <scope>NUCLEOTIDE SEQUENCE [LARGE SCALE GENOMIC DNA]</scope>
    <source>
        <strain evidence="5 7">AM21-18</strain>
        <strain evidence="4 6">TF01-20-2</strain>
    </source>
</reference>
<dbReference type="AlphaFoldDB" id="A0A3E4UP22"/>
<evidence type="ECO:0000313" key="4">
    <source>
        <dbReference type="EMBL" id="RGM13082.1"/>
    </source>
</evidence>
<organism evidence="4 6">
    <name type="scientific">Mediterraneibacter gnavus</name>
    <name type="common">Ruminococcus gnavus</name>
    <dbReference type="NCBI Taxonomy" id="33038"/>
    <lineage>
        <taxon>Bacteria</taxon>
        <taxon>Bacillati</taxon>
        <taxon>Bacillota</taxon>
        <taxon>Clostridia</taxon>
        <taxon>Lachnospirales</taxon>
        <taxon>Lachnospiraceae</taxon>
        <taxon>Mediterraneibacter</taxon>
    </lineage>
</organism>
<evidence type="ECO:0000313" key="5">
    <source>
        <dbReference type="EMBL" id="RHG76705.1"/>
    </source>
</evidence>
<evidence type="ECO:0000313" key="7">
    <source>
        <dbReference type="Proteomes" id="UP000283981"/>
    </source>
</evidence>
<dbReference type="EMBL" id="JAJBOM010000019">
    <property type="protein sequence ID" value="MCB5620053.1"/>
    <property type="molecule type" value="Genomic_DNA"/>
</dbReference>
<dbReference type="GeneID" id="42786550"/>
<gene>
    <name evidence="5" type="ORF">DW243_18885</name>
    <name evidence="4" type="ORF">DXC31_18795</name>
    <name evidence="3" type="ORF">LIQ08_12970</name>
</gene>
<sequence>MMSGHYSFTSCFAPFIESMITEKRNAGFQYEHAEWILHKFDEFCNQEQVETPVITQELAGKWGTLRKTETKVTLAGRISVLRQLSLYMQAYGIKCYVPRNFTRKSNRSAYVLSIEEIQSLFLEIDSYQPTINAEVFHRLALEYRILFRMLFCCGLRVSEARKLRLDTVDLENGVLKIYQSKGSNDRLVYLPDDLRQLCCEYLKIMTVKYKIKSEWFFPASDPAKVLQVASVGKRFHRAWEQTPYAREGALQPTVQYDGRDGHGKWSKCLSLFNLSSGKAAR</sequence>
<keyword evidence="1" id="KW-0233">DNA recombination</keyword>
<accession>A0A3E4UP22</accession>
<protein>
    <submittedName>
        <fullName evidence="4">Site-specific recombinase</fullName>
    </submittedName>
    <submittedName>
        <fullName evidence="3">Tyrosine-type recombinase/integrase</fullName>
    </submittedName>
</protein>
<proteinExistence type="predicted"/>
<dbReference type="GO" id="GO:0015074">
    <property type="term" value="P:DNA integration"/>
    <property type="evidence" value="ECO:0007669"/>
    <property type="project" value="InterPro"/>
</dbReference>
<evidence type="ECO:0000256" key="1">
    <source>
        <dbReference type="ARBA" id="ARBA00023172"/>
    </source>
</evidence>
<dbReference type="Proteomes" id="UP000283981">
    <property type="component" value="Unassembled WGS sequence"/>
</dbReference>
<dbReference type="GO" id="GO:0003677">
    <property type="term" value="F:DNA binding"/>
    <property type="evidence" value="ECO:0007669"/>
    <property type="project" value="InterPro"/>
</dbReference>
<dbReference type="Gene3D" id="1.10.443.10">
    <property type="entry name" value="Intergrase catalytic core"/>
    <property type="match status" value="1"/>
</dbReference>
<dbReference type="PROSITE" id="PS51898">
    <property type="entry name" value="TYR_RECOMBINASE"/>
    <property type="match status" value="1"/>
</dbReference>
<name>A0A3E4UP22_MEDGN</name>
<evidence type="ECO:0000313" key="3">
    <source>
        <dbReference type="EMBL" id="MCB5620053.1"/>
    </source>
</evidence>
<dbReference type="SUPFAM" id="SSF56349">
    <property type="entry name" value="DNA breaking-rejoining enzymes"/>
    <property type="match status" value="1"/>
</dbReference>
<evidence type="ECO:0000259" key="2">
    <source>
        <dbReference type="PROSITE" id="PS51898"/>
    </source>
</evidence>
<dbReference type="Proteomes" id="UP001297370">
    <property type="component" value="Unassembled WGS sequence"/>
</dbReference>
<dbReference type="InterPro" id="IPR013762">
    <property type="entry name" value="Integrase-like_cat_sf"/>
</dbReference>
<dbReference type="EMBL" id="QSSX01000136">
    <property type="protein sequence ID" value="RGM13082.1"/>
    <property type="molecule type" value="Genomic_DNA"/>
</dbReference>
<comment type="caution">
    <text evidence="4">The sequence shown here is derived from an EMBL/GenBank/DDBJ whole genome shotgun (WGS) entry which is preliminary data.</text>
</comment>
<dbReference type="InterPro" id="IPR011010">
    <property type="entry name" value="DNA_brk_join_enz"/>
</dbReference>
<dbReference type="RefSeq" id="WP_049946824.1">
    <property type="nucleotide sequence ID" value="NZ_JAAIQY010000019.1"/>
</dbReference>
<dbReference type="Pfam" id="PF00589">
    <property type="entry name" value="Phage_integrase"/>
    <property type="match status" value="1"/>
</dbReference>
<dbReference type="InterPro" id="IPR002104">
    <property type="entry name" value="Integrase_catalytic"/>
</dbReference>
<feature type="domain" description="Tyr recombinase" evidence="2">
    <location>
        <begin position="107"/>
        <end position="281"/>
    </location>
</feature>
<reference evidence="3" key="2">
    <citation type="submission" date="2021-10" db="EMBL/GenBank/DDBJ databases">
        <title>Collection of gut derived symbiotic bacterial strains cultured from healthy donors.</title>
        <authorList>
            <person name="Lin H."/>
            <person name="Littmann E."/>
            <person name="Claire K."/>
            <person name="Pamer E."/>
        </authorList>
    </citation>
    <scope>NUCLEOTIDE SEQUENCE</scope>
    <source>
        <strain evidence="3">MSK.23.18</strain>
    </source>
</reference>
<evidence type="ECO:0000313" key="6">
    <source>
        <dbReference type="Proteomes" id="UP000260808"/>
    </source>
</evidence>
<dbReference type="GO" id="GO:0006310">
    <property type="term" value="P:DNA recombination"/>
    <property type="evidence" value="ECO:0007669"/>
    <property type="project" value="UniProtKB-KW"/>
</dbReference>
<dbReference type="Proteomes" id="UP000260808">
    <property type="component" value="Unassembled WGS sequence"/>
</dbReference>
<dbReference type="EMBL" id="QRIS01000101">
    <property type="protein sequence ID" value="RHG76705.1"/>
    <property type="molecule type" value="Genomic_DNA"/>
</dbReference>